<dbReference type="PANTHER" id="PTHR21027:SF1">
    <property type="entry name" value="TRNA-SPLICING ENDONUCLEASE SUBUNIT SEN54"/>
    <property type="match status" value="1"/>
</dbReference>
<evidence type="ECO:0000256" key="1">
    <source>
        <dbReference type="ARBA" id="ARBA00005736"/>
    </source>
</evidence>
<dbReference type="Proteomes" id="UP000249390">
    <property type="component" value="Unassembled WGS sequence"/>
</dbReference>
<evidence type="ECO:0000313" key="6">
    <source>
        <dbReference type="Proteomes" id="UP000249390"/>
    </source>
</evidence>
<sequence>MKTDWASFSDGTTDDEDNEHGFDDDENICSYSSGYIPKLQFRKDISKAKWIDKFGMAEIVEMKGRLWATTGIVRNGKIYCFIEETLYLVEIGALHLFDHIDTPMSLKDVYDKVSEAKNRFSWVAFEAYRHLKCLGYIVQRHGFLWTVKSVTADSSEDIYFICERFKRMNVNEVKPVFDVYPPSSRFRKSSPGQPSFILCFTGGFPPSKQEIEELERCCNGSPIKVCNVDHGRVSFISFKKVELPALP</sequence>
<keyword evidence="6" id="KW-1185">Reference proteome</keyword>
<organism evidence="5 6">
    <name type="scientific">Cuscuta australis</name>
    <dbReference type="NCBI Taxonomy" id="267555"/>
    <lineage>
        <taxon>Eukaryota</taxon>
        <taxon>Viridiplantae</taxon>
        <taxon>Streptophyta</taxon>
        <taxon>Embryophyta</taxon>
        <taxon>Tracheophyta</taxon>
        <taxon>Spermatophyta</taxon>
        <taxon>Magnoliopsida</taxon>
        <taxon>eudicotyledons</taxon>
        <taxon>Gunneridae</taxon>
        <taxon>Pentapetalae</taxon>
        <taxon>asterids</taxon>
        <taxon>lamiids</taxon>
        <taxon>Solanales</taxon>
        <taxon>Convolvulaceae</taxon>
        <taxon>Cuscuteae</taxon>
        <taxon>Cuscuta</taxon>
        <taxon>Cuscuta subgen. Grammica</taxon>
        <taxon>Cuscuta sect. Cleistogrammica</taxon>
    </lineage>
</organism>
<comment type="caution">
    <text evidence="5">The sequence shown here is derived from an EMBL/GenBank/DDBJ whole genome shotgun (WGS) entry which is preliminary data.</text>
</comment>
<dbReference type="GO" id="GO:0000214">
    <property type="term" value="C:tRNA-intron endonuclease complex"/>
    <property type="evidence" value="ECO:0007669"/>
    <property type="project" value="TreeGrafter"/>
</dbReference>
<dbReference type="PANTHER" id="PTHR21027">
    <property type="entry name" value="TRNA-SPLICING ENDONUCLEASE SUBUNIT SEN54"/>
    <property type="match status" value="1"/>
</dbReference>
<evidence type="ECO:0000256" key="2">
    <source>
        <dbReference type="ARBA" id="ARBA00022694"/>
    </source>
</evidence>
<gene>
    <name evidence="5" type="ORF">DM860_013508</name>
</gene>
<dbReference type="InterPro" id="IPR024337">
    <property type="entry name" value="tRNA_splic_suSen54"/>
</dbReference>
<evidence type="ECO:0000313" key="5">
    <source>
        <dbReference type="EMBL" id="RAL54812.1"/>
    </source>
</evidence>
<keyword evidence="2" id="KW-0819">tRNA processing</keyword>
<dbReference type="InterPro" id="IPR024336">
    <property type="entry name" value="tRNA_splic_suSen54_N"/>
</dbReference>
<protein>
    <recommendedName>
        <fullName evidence="4">tRNA-splicing endonuclease subunit Sen54 N-terminal domain-containing protein</fullName>
    </recommendedName>
</protein>
<dbReference type="Pfam" id="PF12928">
    <property type="entry name" value="tRNA_int_end_N2"/>
    <property type="match status" value="1"/>
</dbReference>
<proteinExistence type="inferred from homology"/>
<dbReference type="GO" id="GO:0000379">
    <property type="term" value="P:tRNA-type intron splice site recognition and cleavage"/>
    <property type="evidence" value="ECO:0007669"/>
    <property type="project" value="TreeGrafter"/>
</dbReference>
<comment type="similarity">
    <text evidence="1">Belongs to the SEN54 family.</text>
</comment>
<feature type="compositionally biased region" description="Acidic residues" evidence="3">
    <location>
        <begin position="12"/>
        <end position="25"/>
    </location>
</feature>
<name>A0A328EAE7_9ASTE</name>
<evidence type="ECO:0000256" key="3">
    <source>
        <dbReference type="SAM" id="MobiDB-lite"/>
    </source>
</evidence>
<reference evidence="5 6" key="1">
    <citation type="submission" date="2018-06" db="EMBL/GenBank/DDBJ databases">
        <title>The Genome of Cuscuta australis (Dodder) Provides Insight into the Evolution of Plant Parasitism.</title>
        <authorList>
            <person name="Liu H."/>
        </authorList>
    </citation>
    <scope>NUCLEOTIDE SEQUENCE [LARGE SCALE GENOMIC DNA]</scope>
    <source>
        <strain evidence="6">cv. Yunnan</strain>
        <tissue evidence="5">Vines</tissue>
    </source>
</reference>
<dbReference type="AlphaFoldDB" id="A0A328EAE7"/>
<feature type="region of interest" description="Disordered" evidence="3">
    <location>
        <begin position="1"/>
        <end position="25"/>
    </location>
</feature>
<evidence type="ECO:0000259" key="4">
    <source>
        <dbReference type="Pfam" id="PF12928"/>
    </source>
</evidence>
<accession>A0A328EAE7</accession>
<feature type="domain" description="tRNA-splicing endonuclease subunit Sen54 N-terminal" evidence="4">
    <location>
        <begin position="37"/>
        <end position="97"/>
    </location>
</feature>
<dbReference type="EMBL" id="NQVE01000005">
    <property type="protein sequence ID" value="RAL54812.1"/>
    <property type="molecule type" value="Genomic_DNA"/>
</dbReference>